<accession>A0A382WB97</accession>
<sequence length="161" mass="18869">MKKFLFYIVFVFGGLIFAEDKSIFKDHDEIIRSFKGYIRQVDKKNINGMFRYFNETVTLHIGRNTPIVITSKEEFDKLFISWKNSPKGDFVSTRLDTIHVSPVWDDADNHLCVADATYSRLNDKGEVVGRGRALYHFVKWNKSFLKWKIYMISDLDVELGN</sequence>
<dbReference type="AlphaFoldDB" id="A0A382WB97"/>
<protein>
    <recommendedName>
        <fullName evidence="2">SnoaL-like domain-containing protein</fullName>
    </recommendedName>
</protein>
<organism evidence="1">
    <name type="scientific">marine metagenome</name>
    <dbReference type="NCBI Taxonomy" id="408172"/>
    <lineage>
        <taxon>unclassified sequences</taxon>
        <taxon>metagenomes</taxon>
        <taxon>ecological metagenomes</taxon>
    </lineage>
</organism>
<proteinExistence type="predicted"/>
<name>A0A382WB97_9ZZZZ</name>
<dbReference type="EMBL" id="UINC01158060">
    <property type="protein sequence ID" value="SVD55388.1"/>
    <property type="molecule type" value="Genomic_DNA"/>
</dbReference>
<gene>
    <name evidence="1" type="ORF">METZ01_LOCUS408242</name>
</gene>
<dbReference type="SUPFAM" id="SSF54427">
    <property type="entry name" value="NTF2-like"/>
    <property type="match status" value="1"/>
</dbReference>
<dbReference type="InterPro" id="IPR032710">
    <property type="entry name" value="NTF2-like_dom_sf"/>
</dbReference>
<evidence type="ECO:0000313" key="1">
    <source>
        <dbReference type="EMBL" id="SVD55388.1"/>
    </source>
</evidence>
<reference evidence="1" key="1">
    <citation type="submission" date="2018-05" db="EMBL/GenBank/DDBJ databases">
        <authorList>
            <person name="Lanie J.A."/>
            <person name="Ng W.-L."/>
            <person name="Kazmierczak K.M."/>
            <person name="Andrzejewski T.M."/>
            <person name="Davidsen T.M."/>
            <person name="Wayne K.J."/>
            <person name="Tettelin H."/>
            <person name="Glass J.I."/>
            <person name="Rusch D."/>
            <person name="Podicherti R."/>
            <person name="Tsui H.-C.T."/>
            <person name="Winkler M.E."/>
        </authorList>
    </citation>
    <scope>NUCLEOTIDE SEQUENCE</scope>
</reference>
<evidence type="ECO:0008006" key="2">
    <source>
        <dbReference type="Google" id="ProtNLM"/>
    </source>
</evidence>